<keyword evidence="3" id="KW-0378">Hydrolase</keyword>
<evidence type="ECO:0000313" key="9">
    <source>
        <dbReference type="Proteomes" id="UP000015241"/>
    </source>
</evidence>
<dbReference type="GO" id="GO:0006364">
    <property type="term" value="P:rRNA processing"/>
    <property type="evidence" value="ECO:0007669"/>
    <property type="project" value="UniProtKB-KW"/>
</dbReference>
<dbReference type="EMBL" id="KE504159">
    <property type="protein sequence ID" value="EPS99111.1"/>
    <property type="molecule type" value="Genomic_DNA"/>
</dbReference>
<evidence type="ECO:0000256" key="1">
    <source>
        <dbReference type="ARBA" id="ARBA00022552"/>
    </source>
</evidence>
<evidence type="ECO:0000256" key="2">
    <source>
        <dbReference type="ARBA" id="ARBA00022722"/>
    </source>
</evidence>
<protein>
    <recommendedName>
        <fullName evidence="7">Exonuclease domain-containing protein</fullName>
    </recommendedName>
</protein>
<dbReference type="STRING" id="743788.S8E1R0"/>
<evidence type="ECO:0000256" key="3">
    <source>
        <dbReference type="ARBA" id="ARBA00022801"/>
    </source>
</evidence>
<dbReference type="Proteomes" id="UP000015241">
    <property type="component" value="Unassembled WGS sequence"/>
</dbReference>
<dbReference type="Gene3D" id="3.30.420.10">
    <property type="entry name" value="Ribonuclease H-like superfamily/Ribonuclease H"/>
    <property type="match status" value="1"/>
</dbReference>
<keyword evidence="2" id="KW-0540">Nuclease</keyword>
<dbReference type="InterPro" id="IPR036397">
    <property type="entry name" value="RNaseH_sf"/>
</dbReference>
<feature type="compositionally biased region" description="Polar residues" evidence="6">
    <location>
        <begin position="1"/>
        <end position="11"/>
    </location>
</feature>
<dbReference type="OrthoDB" id="8191639at2759"/>
<sequence length="201" mass="22454">MDTHQSGSRQTAPLAVHPGLGVPHPRGLLAKVHPPRKRVVIVDYRGNVLLDSFVRPTQPVSDYRTSETGLLQNTLESAPTFIEVQRQVAMLLRDKIIIGYALWQFLSVMGLSHPAIDTRDVALFMPFRRSLRYRPNVMIPLTTLVNRFMGRHVGLHGDDPIEIARSTLDLFRSCEHIWEEVIETGAWPCALPPGASAGAFT</sequence>
<evidence type="ECO:0000256" key="6">
    <source>
        <dbReference type="SAM" id="MobiDB-lite"/>
    </source>
</evidence>
<dbReference type="InterPro" id="IPR013520">
    <property type="entry name" value="Ribonucl_H"/>
</dbReference>
<dbReference type="PANTHER" id="PTHR12801:SF45">
    <property type="entry name" value="RNA EXONUCLEASE 4"/>
    <property type="match status" value="1"/>
</dbReference>
<reference evidence="8 9" key="1">
    <citation type="journal article" date="2012" name="Science">
        <title>The Paleozoic origin of enzymatic lignin decomposition reconstructed from 31 fungal genomes.</title>
        <authorList>
            <person name="Floudas D."/>
            <person name="Binder M."/>
            <person name="Riley R."/>
            <person name="Barry K."/>
            <person name="Blanchette R.A."/>
            <person name="Henrissat B."/>
            <person name="Martinez A.T."/>
            <person name="Otillar R."/>
            <person name="Spatafora J.W."/>
            <person name="Yadav J.S."/>
            <person name="Aerts A."/>
            <person name="Benoit I."/>
            <person name="Boyd A."/>
            <person name="Carlson A."/>
            <person name="Copeland A."/>
            <person name="Coutinho P.M."/>
            <person name="de Vries R.P."/>
            <person name="Ferreira P."/>
            <person name="Findley K."/>
            <person name="Foster B."/>
            <person name="Gaskell J."/>
            <person name="Glotzer D."/>
            <person name="Gorecki P."/>
            <person name="Heitman J."/>
            <person name="Hesse C."/>
            <person name="Hori C."/>
            <person name="Igarashi K."/>
            <person name="Jurgens J.A."/>
            <person name="Kallen N."/>
            <person name="Kersten P."/>
            <person name="Kohler A."/>
            <person name="Kuees U."/>
            <person name="Kumar T.K.A."/>
            <person name="Kuo A."/>
            <person name="LaButti K."/>
            <person name="Larrondo L.F."/>
            <person name="Lindquist E."/>
            <person name="Ling A."/>
            <person name="Lombard V."/>
            <person name="Lucas S."/>
            <person name="Lundell T."/>
            <person name="Martin R."/>
            <person name="McLaughlin D.J."/>
            <person name="Morgenstern I."/>
            <person name="Morin E."/>
            <person name="Murat C."/>
            <person name="Nagy L.G."/>
            <person name="Nolan M."/>
            <person name="Ohm R.A."/>
            <person name="Patyshakuliyeva A."/>
            <person name="Rokas A."/>
            <person name="Ruiz-Duenas F.J."/>
            <person name="Sabat G."/>
            <person name="Salamov A."/>
            <person name="Samejima M."/>
            <person name="Schmutz J."/>
            <person name="Slot J.C."/>
            <person name="St John F."/>
            <person name="Stenlid J."/>
            <person name="Sun H."/>
            <person name="Sun S."/>
            <person name="Syed K."/>
            <person name="Tsang A."/>
            <person name="Wiebenga A."/>
            <person name="Young D."/>
            <person name="Pisabarro A."/>
            <person name="Eastwood D.C."/>
            <person name="Martin F."/>
            <person name="Cullen D."/>
            <person name="Grigoriev I.V."/>
            <person name="Hibbett D.S."/>
        </authorList>
    </citation>
    <scope>NUCLEOTIDE SEQUENCE</scope>
    <source>
        <strain evidence="9">FP-58527</strain>
    </source>
</reference>
<accession>S8E1R0</accession>
<evidence type="ECO:0000256" key="4">
    <source>
        <dbReference type="ARBA" id="ARBA00022839"/>
    </source>
</evidence>
<comment type="function">
    <text evidence="5">Exoribonuclease involved in ribosome biosynthesis. Involved in the processing of ITS1, the internal transcribed spacer localized between the 18S and 5.8S rRNAs.</text>
</comment>
<gene>
    <name evidence="8" type="ORF">FOMPIDRAFT_1124880</name>
</gene>
<dbReference type="GO" id="GO:0003676">
    <property type="term" value="F:nucleic acid binding"/>
    <property type="evidence" value="ECO:0007669"/>
    <property type="project" value="InterPro"/>
</dbReference>
<dbReference type="InterPro" id="IPR012337">
    <property type="entry name" value="RNaseH-like_sf"/>
</dbReference>
<dbReference type="SMART" id="SM00479">
    <property type="entry name" value="EXOIII"/>
    <property type="match status" value="1"/>
</dbReference>
<dbReference type="AlphaFoldDB" id="S8E1R0"/>
<dbReference type="HOGENOM" id="CLU_022453_3_0_1"/>
<dbReference type="InterPro" id="IPR047021">
    <property type="entry name" value="REXO1/3/4-like"/>
</dbReference>
<evidence type="ECO:0000256" key="5">
    <source>
        <dbReference type="ARBA" id="ARBA00025599"/>
    </source>
</evidence>
<dbReference type="eggNOG" id="KOG2249">
    <property type="taxonomic scope" value="Eukaryota"/>
</dbReference>
<organism evidence="8 9">
    <name type="scientific">Fomitopsis schrenkii</name>
    <name type="common">Brown rot fungus</name>
    <dbReference type="NCBI Taxonomy" id="2126942"/>
    <lineage>
        <taxon>Eukaryota</taxon>
        <taxon>Fungi</taxon>
        <taxon>Dikarya</taxon>
        <taxon>Basidiomycota</taxon>
        <taxon>Agaricomycotina</taxon>
        <taxon>Agaricomycetes</taxon>
        <taxon>Polyporales</taxon>
        <taxon>Fomitopsis</taxon>
    </lineage>
</organism>
<proteinExistence type="predicted"/>
<feature type="domain" description="Exonuclease" evidence="7">
    <location>
        <begin position="27"/>
        <end position="180"/>
    </location>
</feature>
<keyword evidence="4" id="KW-0269">Exonuclease</keyword>
<feature type="region of interest" description="Disordered" evidence="6">
    <location>
        <begin position="1"/>
        <end position="20"/>
    </location>
</feature>
<dbReference type="PANTHER" id="PTHR12801">
    <property type="entry name" value="RNA EXONUCLEASE REXO1 / RECO3 FAMILY MEMBER-RELATED"/>
    <property type="match status" value="1"/>
</dbReference>
<dbReference type="InParanoid" id="S8E1R0"/>
<name>S8E1R0_FOMSC</name>
<evidence type="ECO:0000259" key="7">
    <source>
        <dbReference type="SMART" id="SM00479"/>
    </source>
</evidence>
<dbReference type="GO" id="GO:0004527">
    <property type="term" value="F:exonuclease activity"/>
    <property type="evidence" value="ECO:0007669"/>
    <property type="project" value="UniProtKB-KW"/>
</dbReference>
<keyword evidence="1" id="KW-0698">rRNA processing</keyword>
<keyword evidence="9" id="KW-1185">Reference proteome</keyword>
<dbReference type="GO" id="GO:0005634">
    <property type="term" value="C:nucleus"/>
    <property type="evidence" value="ECO:0007669"/>
    <property type="project" value="TreeGrafter"/>
</dbReference>
<evidence type="ECO:0000313" key="8">
    <source>
        <dbReference type="EMBL" id="EPS99111.1"/>
    </source>
</evidence>
<dbReference type="SUPFAM" id="SSF53098">
    <property type="entry name" value="Ribonuclease H-like"/>
    <property type="match status" value="1"/>
</dbReference>